<organism evidence="2 3">
    <name type="scientific">Pseudonocardia hispaniensis</name>
    <dbReference type="NCBI Taxonomy" id="904933"/>
    <lineage>
        <taxon>Bacteria</taxon>
        <taxon>Bacillati</taxon>
        <taxon>Actinomycetota</taxon>
        <taxon>Actinomycetes</taxon>
        <taxon>Pseudonocardiales</taxon>
        <taxon>Pseudonocardiaceae</taxon>
        <taxon>Pseudonocardia</taxon>
    </lineage>
</organism>
<proteinExistence type="predicted"/>
<dbReference type="Gene3D" id="1.10.10.10">
    <property type="entry name" value="Winged helix-like DNA-binding domain superfamily/Winged helix DNA-binding domain"/>
    <property type="match status" value="1"/>
</dbReference>
<dbReference type="EMBL" id="JBHSQW010000044">
    <property type="protein sequence ID" value="MFC5997061.1"/>
    <property type="molecule type" value="Genomic_DNA"/>
</dbReference>
<dbReference type="InterPro" id="IPR036388">
    <property type="entry name" value="WH-like_DNA-bd_sf"/>
</dbReference>
<keyword evidence="3" id="KW-1185">Reference proteome</keyword>
<feature type="domain" description="Transcription regulator PadR N-terminal" evidence="1">
    <location>
        <begin position="16"/>
        <end position="88"/>
    </location>
</feature>
<dbReference type="Pfam" id="PF03551">
    <property type="entry name" value="PadR"/>
    <property type="match status" value="1"/>
</dbReference>
<dbReference type="InterPro" id="IPR005149">
    <property type="entry name" value="Tscrpt_reg_PadR_N"/>
</dbReference>
<name>A0ABW1J845_9PSEU</name>
<reference evidence="3" key="1">
    <citation type="journal article" date="2019" name="Int. J. Syst. Evol. Microbiol.">
        <title>The Global Catalogue of Microorganisms (GCM) 10K type strain sequencing project: providing services to taxonomists for standard genome sequencing and annotation.</title>
        <authorList>
            <consortium name="The Broad Institute Genomics Platform"/>
            <consortium name="The Broad Institute Genome Sequencing Center for Infectious Disease"/>
            <person name="Wu L."/>
            <person name="Ma J."/>
        </authorList>
    </citation>
    <scope>NUCLEOTIDE SEQUENCE [LARGE SCALE GENOMIC DNA]</scope>
    <source>
        <strain evidence="3">CCM 8391</strain>
    </source>
</reference>
<dbReference type="PANTHER" id="PTHR43252:SF2">
    <property type="entry name" value="TRANSCRIPTION REGULATOR, PADR-LIKE FAMILY"/>
    <property type="match status" value="1"/>
</dbReference>
<protein>
    <submittedName>
        <fullName evidence="2">PadR family transcriptional regulator</fullName>
    </submittedName>
</protein>
<evidence type="ECO:0000259" key="1">
    <source>
        <dbReference type="Pfam" id="PF03551"/>
    </source>
</evidence>
<sequence>MSSGSRPRLTTTSYAILCLLAVQPWSSYELTRQMDRSLGRIWPRAQSKLYEEPKKLVEHGLAEATTEHVGRRSRTVYSITPDGRAALAAWLRDPGEGPVLEWEQLVKVSFADFGTKADALATLAATRAWAVERNVENLAAGRAYLAGEGPFQRRAAQNFLAGAFLTDFYALVARWAEWAGEQVSQWPDDPSRAEPDRAAMEEVVRRAIW</sequence>
<gene>
    <name evidence="2" type="ORF">ACFQE5_22880</name>
</gene>
<dbReference type="Proteomes" id="UP001596302">
    <property type="component" value="Unassembled WGS sequence"/>
</dbReference>
<dbReference type="PANTHER" id="PTHR43252">
    <property type="entry name" value="TRANSCRIPTIONAL REGULATOR YQJI"/>
    <property type="match status" value="1"/>
</dbReference>
<dbReference type="SUPFAM" id="SSF46785">
    <property type="entry name" value="Winged helix' DNA-binding domain"/>
    <property type="match status" value="1"/>
</dbReference>
<evidence type="ECO:0000313" key="2">
    <source>
        <dbReference type="EMBL" id="MFC5997061.1"/>
    </source>
</evidence>
<evidence type="ECO:0000313" key="3">
    <source>
        <dbReference type="Proteomes" id="UP001596302"/>
    </source>
</evidence>
<comment type="caution">
    <text evidence="2">The sequence shown here is derived from an EMBL/GenBank/DDBJ whole genome shotgun (WGS) entry which is preliminary data.</text>
</comment>
<dbReference type="RefSeq" id="WP_379587972.1">
    <property type="nucleotide sequence ID" value="NZ_JBHSQW010000044.1"/>
</dbReference>
<dbReference type="InterPro" id="IPR036390">
    <property type="entry name" value="WH_DNA-bd_sf"/>
</dbReference>
<accession>A0ABW1J845</accession>